<evidence type="ECO:0000313" key="3">
    <source>
        <dbReference type="EMBL" id="SJN15521.1"/>
    </source>
</evidence>
<proteinExistence type="predicted"/>
<gene>
    <name evidence="3" type="ORF">FM125_00255</name>
</gene>
<feature type="region of interest" description="Disordered" evidence="1">
    <location>
        <begin position="22"/>
        <end position="128"/>
    </location>
</feature>
<name>A0A1R4I6L9_9MICC</name>
<evidence type="ECO:0000256" key="2">
    <source>
        <dbReference type="SAM" id="SignalP"/>
    </source>
</evidence>
<reference evidence="3 4" key="1">
    <citation type="submission" date="2017-02" db="EMBL/GenBank/DDBJ databases">
        <authorList>
            <person name="Peterson S.W."/>
        </authorList>
    </citation>
    <scope>NUCLEOTIDE SEQUENCE [LARGE SCALE GENOMIC DNA]</scope>
    <source>
        <strain evidence="3 4">2B3F</strain>
    </source>
</reference>
<dbReference type="Proteomes" id="UP000196230">
    <property type="component" value="Unassembled WGS sequence"/>
</dbReference>
<dbReference type="EMBL" id="FUKP01000003">
    <property type="protein sequence ID" value="SJN15521.1"/>
    <property type="molecule type" value="Genomic_DNA"/>
</dbReference>
<feature type="compositionally biased region" description="Low complexity" evidence="1">
    <location>
        <begin position="49"/>
        <end position="58"/>
    </location>
</feature>
<feature type="compositionally biased region" description="Low complexity" evidence="1">
    <location>
        <begin position="101"/>
        <end position="118"/>
    </location>
</feature>
<protein>
    <recommendedName>
        <fullName evidence="5">Lipoprotein</fullName>
    </recommendedName>
</protein>
<dbReference type="RefSeq" id="WP_087133270.1">
    <property type="nucleotide sequence ID" value="NZ_FUKP01000003.1"/>
</dbReference>
<dbReference type="AlphaFoldDB" id="A0A1R4I6L9"/>
<keyword evidence="2" id="KW-0732">Signal</keyword>
<evidence type="ECO:0000313" key="4">
    <source>
        <dbReference type="Proteomes" id="UP000196230"/>
    </source>
</evidence>
<feature type="chain" id="PRO_5038966640" description="Lipoprotein" evidence="2">
    <location>
        <begin position="20"/>
        <end position="310"/>
    </location>
</feature>
<accession>A0A1R4I6L9</accession>
<evidence type="ECO:0000256" key="1">
    <source>
        <dbReference type="SAM" id="MobiDB-lite"/>
    </source>
</evidence>
<feature type="signal peptide" evidence="2">
    <location>
        <begin position="1"/>
        <end position="19"/>
    </location>
</feature>
<organism evidence="3 4">
    <name type="scientific">Micrococcus lylae</name>
    <dbReference type="NCBI Taxonomy" id="1273"/>
    <lineage>
        <taxon>Bacteria</taxon>
        <taxon>Bacillati</taxon>
        <taxon>Actinomycetota</taxon>
        <taxon>Actinomycetes</taxon>
        <taxon>Micrococcales</taxon>
        <taxon>Micrococcaceae</taxon>
        <taxon>Micrococcus</taxon>
    </lineage>
</organism>
<sequence length="310" mass="31755">MKTSVHLAGLLAAAAVTLAACSSGMPDPDEEAGGGTGDPEGATTSESAGESPETSTSAGSGGETSADRSPEGTDASATSPSDEEDEPSPSGGHDGPSLEAGPGLDGTPSSPSSSSTLSAAGREQQSRLEEMAPSVLLAEDLPGDVLVGEQRRASVDSQFELNMTVRGVEAQGECRRLITRIDTFSRPGSAVGFSQYEVDPDAEGAIGEPEAFAAAVITPDEEDVMGMFGQLPEVCGELSGPNATAVFEPVEGLPGASRLVMESGGERIELLMGGASDGDEHVYTGYVNIETELAEQMLREQVAAFEERKR</sequence>
<dbReference type="PROSITE" id="PS51257">
    <property type="entry name" value="PROKAR_LIPOPROTEIN"/>
    <property type="match status" value="1"/>
</dbReference>
<evidence type="ECO:0008006" key="5">
    <source>
        <dbReference type="Google" id="ProtNLM"/>
    </source>
</evidence>